<keyword evidence="3" id="KW-1185">Reference proteome</keyword>
<protein>
    <submittedName>
        <fullName evidence="2">Uncharacterized protein</fullName>
    </submittedName>
</protein>
<proteinExistence type="predicted"/>
<dbReference type="AlphaFoldDB" id="A0ABD1TJ59"/>
<gene>
    <name evidence="2" type="ORF">Adt_18355</name>
</gene>
<name>A0ABD1TJ59_9LAMI</name>
<reference evidence="3" key="1">
    <citation type="submission" date="2024-07" db="EMBL/GenBank/DDBJ databases">
        <title>Two chromosome-level genome assemblies of Korean endemic species Abeliophyllum distichum and Forsythia ovata (Oleaceae).</title>
        <authorList>
            <person name="Jang H."/>
        </authorList>
    </citation>
    <scope>NUCLEOTIDE SEQUENCE [LARGE SCALE GENOMIC DNA]</scope>
</reference>
<evidence type="ECO:0000313" key="2">
    <source>
        <dbReference type="EMBL" id="KAL2512755.1"/>
    </source>
</evidence>
<accession>A0ABD1TJ59</accession>
<comment type="caution">
    <text evidence="2">The sequence shown here is derived from an EMBL/GenBank/DDBJ whole genome shotgun (WGS) entry which is preliminary data.</text>
</comment>
<dbReference type="EMBL" id="JBFOLK010000005">
    <property type="protein sequence ID" value="KAL2512755.1"/>
    <property type="molecule type" value="Genomic_DNA"/>
</dbReference>
<dbReference type="Proteomes" id="UP001604336">
    <property type="component" value="Unassembled WGS sequence"/>
</dbReference>
<evidence type="ECO:0000256" key="1">
    <source>
        <dbReference type="SAM" id="MobiDB-lite"/>
    </source>
</evidence>
<feature type="compositionally biased region" description="Acidic residues" evidence="1">
    <location>
        <begin position="81"/>
        <end position="91"/>
    </location>
</feature>
<feature type="region of interest" description="Disordered" evidence="1">
    <location>
        <begin position="64"/>
        <end position="106"/>
    </location>
</feature>
<sequence length="146" mass="16322">MDSILRGTWPKALPYRIILTKIFQHFDISFHDAVTLIPKTTNTIDTLTLKCMKIVKEDGKWVAKSKGFNDESGPSTLPFEGSEEMDEDEDDPLLRPSSHRPSSSTSGFTFTDDHFNLLNGCINSLTSTVEGLHYTGEGLRHTMSTL</sequence>
<feature type="compositionally biased region" description="Low complexity" evidence="1">
    <location>
        <begin position="94"/>
        <end position="106"/>
    </location>
</feature>
<evidence type="ECO:0000313" key="3">
    <source>
        <dbReference type="Proteomes" id="UP001604336"/>
    </source>
</evidence>
<organism evidence="2 3">
    <name type="scientific">Abeliophyllum distichum</name>
    <dbReference type="NCBI Taxonomy" id="126358"/>
    <lineage>
        <taxon>Eukaryota</taxon>
        <taxon>Viridiplantae</taxon>
        <taxon>Streptophyta</taxon>
        <taxon>Embryophyta</taxon>
        <taxon>Tracheophyta</taxon>
        <taxon>Spermatophyta</taxon>
        <taxon>Magnoliopsida</taxon>
        <taxon>eudicotyledons</taxon>
        <taxon>Gunneridae</taxon>
        <taxon>Pentapetalae</taxon>
        <taxon>asterids</taxon>
        <taxon>lamiids</taxon>
        <taxon>Lamiales</taxon>
        <taxon>Oleaceae</taxon>
        <taxon>Forsythieae</taxon>
        <taxon>Abeliophyllum</taxon>
    </lineage>
</organism>